<dbReference type="Pfam" id="PF16977">
    <property type="entry name" value="ApeC"/>
    <property type="match status" value="1"/>
</dbReference>
<name>A0AAV2IA42_LYMST</name>
<keyword evidence="5" id="KW-1185">Reference proteome</keyword>
<proteinExistence type="predicted"/>
<evidence type="ECO:0000259" key="3">
    <source>
        <dbReference type="Pfam" id="PF16977"/>
    </source>
</evidence>
<protein>
    <recommendedName>
        <fullName evidence="3">Apextrin C-terminal domain-containing protein</fullName>
    </recommendedName>
</protein>
<accession>A0AAV2IA42</accession>
<evidence type="ECO:0000256" key="1">
    <source>
        <dbReference type="SAM" id="Coils"/>
    </source>
</evidence>
<sequence>MMCLVHVSQLISAVSIILLGSKAHGSNVDFRVTPAIVNPLTSTNVTLTCSVGTGYHNHFYHSGKEVSWIQIVKNKQERWHVLAQMSALLPRHVEIVNNSVTESYGAMNVKDSRSGTLSSYLKLVWAQADMEVFGDYRCDVIGMPDGSEGTIYSSTSSLKIGDALDSLAILRLFTHEKEVITKRLNKLVHAHHMADNQTSHLESRVLENEKRTLASLTTLESQLQEQVSKLQQMKSDMKTYIEELRNELGNRSEVIDANIKLLMDSGFLMIWPRGSYGLLQPSSGCPSQGAISGWLEGWLRMHTESSDRNRDEISTNSHLRGSAMTRHMRQNFITQHFCVKSDVNSTGPIWPNGSYCINKNGNCPLGFSQGSLIWDEEDDNANVTRSWGGTLPDNTIGRNSELLFCCRRDNSPDMAIFLPKGDPFYLYRCGGKCQQVYGMKVTEELIHFDTENDKNSDVRAGLHPDAGIDDIRLELCYYES</sequence>
<dbReference type="EMBL" id="CAXITT010000430">
    <property type="protein sequence ID" value="CAL1541395.1"/>
    <property type="molecule type" value="Genomic_DNA"/>
</dbReference>
<keyword evidence="2" id="KW-0732">Signal</keyword>
<gene>
    <name evidence="4" type="ORF">GSLYS_00015001001</name>
</gene>
<feature type="signal peptide" evidence="2">
    <location>
        <begin position="1"/>
        <end position="25"/>
    </location>
</feature>
<feature type="coiled-coil region" evidence="1">
    <location>
        <begin position="206"/>
        <end position="250"/>
    </location>
</feature>
<organism evidence="4 5">
    <name type="scientific">Lymnaea stagnalis</name>
    <name type="common">Great pond snail</name>
    <name type="synonym">Helix stagnalis</name>
    <dbReference type="NCBI Taxonomy" id="6523"/>
    <lineage>
        <taxon>Eukaryota</taxon>
        <taxon>Metazoa</taxon>
        <taxon>Spiralia</taxon>
        <taxon>Lophotrochozoa</taxon>
        <taxon>Mollusca</taxon>
        <taxon>Gastropoda</taxon>
        <taxon>Heterobranchia</taxon>
        <taxon>Euthyneura</taxon>
        <taxon>Panpulmonata</taxon>
        <taxon>Hygrophila</taxon>
        <taxon>Lymnaeoidea</taxon>
        <taxon>Lymnaeidae</taxon>
        <taxon>Lymnaea</taxon>
    </lineage>
</organism>
<dbReference type="AlphaFoldDB" id="A0AAV2IA42"/>
<keyword evidence="1" id="KW-0175">Coiled coil</keyword>
<feature type="chain" id="PRO_5043472221" description="Apextrin C-terminal domain-containing protein" evidence="2">
    <location>
        <begin position="26"/>
        <end position="480"/>
    </location>
</feature>
<dbReference type="InterPro" id="IPR031569">
    <property type="entry name" value="ApeC"/>
</dbReference>
<evidence type="ECO:0000313" key="4">
    <source>
        <dbReference type="EMBL" id="CAL1541395.1"/>
    </source>
</evidence>
<evidence type="ECO:0000256" key="2">
    <source>
        <dbReference type="SAM" id="SignalP"/>
    </source>
</evidence>
<reference evidence="4 5" key="1">
    <citation type="submission" date="2024-04" db="EMBL/GenBank/DDBJ databases">
        <authorList>
            <consortium name="Genoscope - CEA"/>
            <person name="William W."/>
        </authorList>
    </citation>
    <scope>NUCLEOTIDE SEQUENCE [LARGE SCALE GENOMIC DNA]</scope>
</reference>
<feature type="domain" description="Apextrin C-terminal" evidence="3">
    <location>
        <begin position="271"/>
        <end position="478"/>
    </location>
</feature>
<evidence type="ECO:0000313" key="5">
    <source>
        <dbReference type="Proteomes" id="UP001497497"/>
    </source>
</evidence>
<dbReference type="Proteomes" id="UP001497497">
    <property type="component" value="Unassembled WGS sequence"/>
</dbReference>
<dbReference type="PANTHER" id="PTHR19324">
    <property type="entry name" value="PERFORIN-LIKE PROTEIN 1"/>
    <property type="match status" value="1"/>
</dbReference>
<dbReference type="PANTHER" id="PTHR19324:SF33">
    <property type="entry name" value="MUCIN-5AC"/>
    <property type="match status" value="1"/>
</dbReference>
<comment type="caution">
    <text evidence="4">The sequence shown here is derived from an EMBL/GenBank/DDBJ whole genome shotgun (WGS) entry which is preliminary data.</text>
</comment>